<dbReference type="Proteomes" id="UP001221302">
    <property type="component" value="Unassembled WGS sequence"/>
</dbReference>
<evidence type="ECO:0000256" key="3">
    <source>
        <dbReference type="ARBA" id="ARBA00022763"/>
    </source>
</evidence>
<comment type="similarity">
    <text evidence="1 8">Belongs to the SOS response-associated peptidase family.</text>
</comment>
<dbReference type="AlphaFoldDB" id="A0AAE3P2S1"/>
<dbReference type="GO" id="GO:0006508">
    <property type="term" value="P:proteolysis"/>
    <property type="evidence" value="ECO:0007669"/>
    <property type="project" value="UniProtKB-KW"/>
</dbReference>
<dbReference type="EC" id="3.4.-.-" evidence="8"/>
<dbReference type="PANTHER" id="PTHR13604:SF0">
    <property type="entry name" value="ABASIC SITE PROCESSING PROTEIN HMCES"/>
    <property type="match status" value="1"/>
</dbReference>
<keyword evidence="6" id="KW-0238">DNA-binding</keyword>
<dbReference type="EMBL" id="JARGDL010000009">
    <property type="protein sequence ID" value="MDF1612038.1"/>
    <property type="molecule type" value="Genomic_DNA"/>
</dbReference>
<protein>
    <recommendedName>
        <fullName evidence="8">Abasic site processing protein</fullName>
        <ecNumber evidence="8">3.4.-.-</ecNumber>
    </recommendedName>
</protein>
<dbReference type="GO" id="GO:0008233">
    <property type="term" value="F:peptidase activity"/>
    <property type="evidence" value="ECO:0007669"/>
    <property type="project" value="UniProtKB-KW"/>
</dbReference>
<dbReference type="GO" id="GO:0003697">
    <property type="term" value="F:single-stranded DNA binding"/>
    <property type="evidence" value="ECO:0007669"/>
    <property type="project" value="InterPro"/>
</dbReference>
<dbReference type="SUPFAM" id="SSF143081">
    <property type="entry name" value="BB1717-like"/>
    <property type="match status" value="1"/>
</dbReference>
<dbReference type="InterPro" id="IPR036590">
    <property type="entry name" value="SRAP-like"/>
</dbReference>
<organism evidence="9 10">
    <name type="scientific">Stygiobacter electus</name>
    <dbReference type="NCBI Taxonomy" id="3032292"/>
    <lineage>
        <taxon>Bacteria</taxon>
        <taxon>Pseudomonadati</taxon>
        <taxon>Ignavibacteriota</taxon>
        <taxon>Ignavibacteria</taxon>
        <taxon>Ignavibacteriales</taxon>
        <taxon>Melioribacteraceae</taxon>
        <taxon>Stygiobacter</taxon>
    </lineage>
</organism>
<evidence type="ECO:0000256" key="5">
    <source>
        <dbReference type="ARBA" id="ARBA00023124"/>
    </source>
</evidence>
<gene>
    <name evidence="9" type="ORF">P0M35_07735</name>
</gene>
<dbReference type="GO" id="GO:0106300">
    <property type="term" value="P:protein-DNA covalent cross-linking repair"/>
    <property type="evidence" value="ECO:0007669"/>
    <property type="project" value="InterPro"/>
</dbReference>
<name>A0AAE3P2S1_9BACT</name>
<keyword evidence="10" id="KW-1185">Reference proteome</keyword>
<evidence type="ECO:0000313" key="10">
    <source>
        <dbReference type="Proteomes" id="UP001221302"/>
    </source>
</evidence>
<dbReference type="InterPro" id="IPR003738">
    <property type="entry name" value="SRAP"/>
</dbReference>
<dbReference type="Pfam" id="PF02586">
    <property type="entry name" value="SRAP"/>
    <property type="match status" value="1"/>
</dbReference>
<proteinExistence type="inferred from homology"/>
<evidence type="ECO:0000256" key="2">
    <source>
        <dbReference type="ARBA" id="ARBA00022670"/>
    </source>
</evidence>
<dbReference type="GO" id="GO:0016829">
    <property type="term" value="F:lyase activity"/>
    <property type="evidence" value="ECO:0007669"/>
    <property type="project" value="UniProtKB-KW"/>
</dbReference>
<evidence type="ECO:0000256" key="7">
    <source>
        <dbReference type="ARBA" id="ARBA00023239"/>
    </source>
</evidence>
<keyword evidence="4 8" id="KW-0378">Hydrolase</keyword>
<keyword evidence="2 8" id="KW-0645">Protease</keyword>
<dbReference type="PANTHER" id="PTHR13604">
    <property type="entry name" value="DC12-RELATED"/>
    <property type="match status" value="1"/>
</dbReference>
<evidence type="ECO:0000313" key="9">
    <source>
        <dbReference type="EMBL" id="MDF1612038.1"/>
    </source>
</evidence>
<evidence type="ECO:0000256" key="6">
    <source>
        <dbReference type="ARBA" id="ARBA00023125"/>
    </source>
</evidence>
<dbReference type="RefSeq" id="WP_321535806.1">
    <property type="nucleotide sequence ID" value="NZ_JARGDL010000009.1"/>
</dbReference>
<evidence type="ECO:0000256" key="1">
    <source>
        <dbReference type="ARBA" id="ARBA00008136"/>
    </source>
</evidence>
<comment type="caution">
    <text evidence="9">The sequence shown here is derived from an EMBL/GenBank/DDBJ whole genome shotgun (WGS) entry which is preliminary data.</text>
</comment>
<evidence type="ECO:0000256" key="4">
    <source>
        <dbReference type="ARBA" id="ARBA00022801"/>
    </source>
</evidence>
<evidence type="ECO:0000256" key="8">
    <source>
        <dbReference type="RuleBase" id="RU364100"/>
    </source>
</evidence>
<accession>A0AAE3P2S1</accession>
<sequence length="200" mass="23554">MCFFSKISKTAQEVENRFNAKFDNQQDFKPSFYNGFQFPKTPVITNVDLNRIQLFQWGLIPSWAKDDSIKKYTLNAKIETLKEKPSFKNSINKRCLVISDGFFEWQWLDEKGTQKKRYLVTLPNKELFAFAGLWSEWTTKQSNEKIYSYTIITTEANELMSKIHNSKKRMPVILALENEKDWLNGNELIMQNDRLIAVES</sequence>
<keyword evidence="5" id="KW-0190">Covalent protein-DNA linkage</keyword>
<keyword evidence="3" id="KW-0227">DNA damage</keyword>
<dbReference type="Gene3D" id="3.90.1680.10">
    <property type="entry name" value="SOS response associated peptidase-like"/>
    <property type="match status" value="1"/>
</dbReference>
<reference evidence="9" key="1">
    <citation type="submission" date="2023-03" db="EMBL/GenBank/DDBJ databases">
        <title>Stygiobacter electus gen. nov., sp. nov., facultatively anaerobic thermotolerant bacterium of the class Ignavibacteria from a well of Yessentuki mineral water deposit.</title>
        <authorList>
            <person name="Podosokorskaya O.A."/>
            <person name="Elcheninov A.G."/>
            <person name="Petrova N.F."/>
            <person name="Zavarzina D.G."/>
            <person name="Kublanov I.V."/>
            <person name="Merkel A.Y."/>
        </authorList>
    </citation>
    <scope>NUCLEOTIDE SEQUENCE</scope>
    <source>
        <strain evidence="9">09-Me</strain>
    </source>
</reference>
<keyword evidence="7" id="KW-0456">Lyase</keyword>